<sequence>MTRNAPSSQASRPRLAQKCQHQGNGQHYVRGGYDTSASAYSYSDAPTTALSPQSQSTNPRYSQHLDFVPSASHFATQSHPYPPQNDSHFATHRPWSHTNPNALDLNSYPAFNFDQAASPPTKHYHPASYAHQPTAYTQQKQLTEAQLTALNATSPPTDGRQRFERQGQRVGPWDGVGYVGSERVER</sequence>
<dbReference type="EMBL" id="KZ107843">
    <property type="protein sequence ID" value="OSS49938.1"/>
    <property type="molecule type" value="Genomic_DNA"/>
</dbReference>
<evidence type="ECO:0000256" key="1">
    <source>
        <dbReference type="SAM" id="MobiDB-lite"/>
    </source>
</evidence>
<dbReference type="AlphaFoldDB" id="A0A1Y2M3Z3"/>
<feature type="compositionally biased region" description="Polar residues" evidence="1">
    <location>
        <begin position="50"/>
        <end position="61"/>
    </location>
</feature>
<feature type="region of interest" description="Disordered" evidence="1">
    <location>
        <begin position="1"/>
        <end position="96"/>
    </location>
</feature>
<dbReference type="Proteomes" id="UP000193240">
    <property type="component" value="Unassembled WGS sequence"/>
</dbReference>
<feature type="compositionally biased region" description="Polar residues" evidence="1">
    <location>
        <begin position="73"/>
        <end position="88"/>
    </location>
</feature>
<evidence type="ECO:0000313" key="2">
    <source>
        <dbReference type="EMBL" id="OSS49938.1"/>
    </source>
</evidence>
<evidence type="ECO:0000313" key="3">
    <source>
        <dbReference type="Proteomes" id="UP000193240"/>
    </source>
</evidence>
<name>A0A1Y2M3Z3_EPING</name>
<dbReference type="InParanoid" id="A0A1Y2M3Z3"/>
<feature type="compositionally biased region" description="Low complexity" evidence="1">
    <location>
        <begin position="33"/>
        <end position="49"/>
    </location>
</feature>
<accession>A0A1Y2M3Z3</accession>
<feature type="region of interest" description="Disordered" evidence="1">
    <location>
        <begin position="148"/>
        <end position="186"/>
    </location>
</feature>
<reference evidence="2 3" key="1">
    <citation type="journal article" date="2017" name="Genome Announc.">
        <title>Genome sequence of the saprophytic ascomycete Epicoccum nigrum ICMP 19927 strain isolated from New Zealand.</title>
        <authorList>
            <person name="Fokin M."/>
            <person name="Fleetwood D."/>
            <person name="Weir B.S."/>
            <person name="Villas-Boas S.G."/>
        </authorList>
    </citation>
    <scope>NUCLEOTIDE SEQUENCE [LARGE SCALE GENOMIC DNA]</scope>
    <source>
        <strain evidence="2 3">ICMP 19927</strain>
    </source>
</reference>
<gene>
    <name evidence="2" type="ORF">B5807_06285</name>
</gene>
<organism evidence="2 3">
    <name type="scientific">Epicoccum nigrum</name>
    <name type="common">Soil fungus</name>
    <name type="synonym">Epicoccum purpurascens</name>
    <dbReference type="NCBI Taxonomy" id="105696"/>
    <lineage>
        <taxon>Eukaryota</taxon>
        <taxon>Fungi</taxon>
        <taxon>Dikarya</taxon>
        <taxon>Ascomycota</taxon>
        <taxon>Pezizomycotina</taxon>
        <taxon>Dothideomycetes</taxon>
        <taxon>Pleosporomycetidae</taxon>
        <taxon>Pleosporales</taxon>
        <taxon>Pleosporineae</taxon>
        <taxon>Didymellaceae</taxon>
        <taxon>Epicoccum</taxon>
    </lineage>
</organism>
<keyword evidence="3" id="KW-1185">Reference proteome</keyword>
<proteinExistence type="predicted"/>
<protein>
    <submittedName>
        <fullName evidence="2">Uncharacterized protein</fullName>
    </submittedName>
</protein>
<feature type="compositionally biased region" description="Polar residues" evidence="1">
    <location>
        <begin position="1"/>
        <end position="11"/>
    </location>
</feature>